<dbReference type="Proteomes" id="UP000247409">
    <property type="component" value="Unassembled WGS sequence"/>
</dbReference>
<dbReference type="AlphaFoldDB" id="A0A2V3IHQ8"/>
<sequence length="278" mass="32428">MNRMHVMRLARYVGHSRCARRLRPHHSSFCTNKKPTEPEEHVLYEDYKTPSGGTYRLPFNAHERFTGAEWEGFEKTFGLDKTPSDEEIDAWVEKTAIDSHVVTLSSEPRNTWNNDVETKIGEPSEVQEFDEFERPVRSVRELRKLGKQKNEIRSIKKQKRAKRAVRLAKEMEMAALRALDGDGGGGEDGVEICDARLSDNLRDLTIVYRSNISEIEKQYDEMGKRIKSEIANSMRTRFIPNVWFKKAEEEDQRLEQLQRMFEQIARERDCKLNTGFGE</sequence>
<evidence type="ECO:0000313" key="2">
    <source>
        <dbReference type="Proteomes" id="UP000247409"/>
    </source>
</evidence>
<keyword evidence="2" id="KW-1185">Reference proteome</keyword>
<gene>
    <name evidence="1" type="ORF">BWQ96_08688</name>
</gene>
<dbReference type="OrthoDB" id="10487848at2759"/>
<accession>A0A2V3IHQ8</accession>
<organism evidence="1 2">
    <name type="scientific">Gracilariopsis chorda</name>
    <dbReference type="NCBI Taxonomy" id="448386"/>
    <lineage>
        <taxon>Eukaryota</taxon>
        <taxon>Rhodophyta</taxon>
        <taxon>Florideophyceae</taxon>
        <taxon>Rhodymeniophycidae</taxon>
        <taxon>Gracilariales</taxon>
        <taxon>Gracilariaceae</taxon>
        <taxon>Gracilariopsis</taxon>
    </lineage>
</organism>
<name>A0A2V3IHQ8_9FLOR</name>
<evidence type="ECO:0000313" key="1">
    <source>
        <dbReference type="EMBL" id="PXF41601.1"/>
    </source>
</evidence>
<protein>
    <submittedName>
        <fullName evidence="1">Uncharacterized protein</fullName>
    </submittedName>
</protein>
<comment type="caution">
    <text evidence="1">The sequence shown here is derived from an EMBL/GenBank/DDBJ whole genome shotgun (WGS) entry which is preliminary data.</text>
</comment>
<dbReference type="EMBL" id="NBIV01000207">
    <property type="protein sequence ID" value="PXF41601.1"/>
    <property type="molecule type" value="Genomic_DNA"/>
</dbReference>
<dbReference type="InterPro" id="IPR023799">
    <property type="entry name" value="RbfA_dom_sf"/>
</dbReference>
<dbReference type="SUPFAM" id="SSF89919">
    <property type="entry name" value="Ribosome-binding factor A, RbfA"/>
    <property type="match status" value="1"/>
</dbReference>
<reference evidence="1 2" key="1">
    <citation type="journal article" date="2018" name="Mol. Biol. Evol.">
        <title>Analysis of the draft genome of the red seaweed Gracilariopsis chorda provides insights into genome size evolution in Rhodophyta.</title>
        <authorList>
            <person name="Lee J."/>
            <person name="Yang E.C."/>
            <person name="Graf L."/>
            <person name="Yang J.H."/>
            <person name="Qiu H."/>
            <person name="Zel Zion U."/>
            <person name="Chan C.X."/>
            <person name="Stephens T.G."/>
            <person name="Weber A.P.M."/>
            <person name="Boo G.H."/>
            <person name="Boo S.M."/>
            <person name="Kim K.M."/>
            <person name="Shin Y."/>
            <person name="Jung M."/>
            <person name="Lee S.J."/>
            <person name="Yim H.S."/>
            <person name="Lee J.H."/>
            <person name="Bhattacharya D."/>
            <person name="Yoon H.S."/>
        </authorList>
    </citation>
    <scope>NUCLEOTIDE SEQUENCE [LARGE SCALE GENOMIC DNA]</scope>
    <source>
        <strain evidence="1 2">SKKU-2015</strain>
        <tissue evidence="1">Whole body</tissue>
    </source>
</reference>
<proteinExistence type="predicted"/>